<dbReference type="AlphaFoldDB" id="A0A2I0UKD0"/>
<dbReference type="PANTHER" id="PTHR41694:SF3">
    <property type="entry name" value="RNA-DIRECTED DNA POLYMERASE-RELATED"/>
    <property type="match status" value="1"/>
</dbReference>
<evidence type="ECO:0000256" key="8">
    <source>
        <dbReference type="ARBA" id="ARBA00022918"/>
    </source>
</evidence>
<dbReference type="GO" id="GO:0004523">
    <property type="term" value="F:RNA-DNA hybrid ribonuclease activity"/>
    <property type="evidence" value="ECO:0007669"/>
    <property type="project" value="UniProtKB-EC"/>
</dbReference>
<dbReference type="GO" id="GO:0035613">
    <property type="term" value="F:RNA stem-loop binding"/>
    <property type="evidence" value="ECO:0007669"/>
    <property type="project" value="TreeGrafter"/>
</dbReference>
<proteinExistence type="inferred from homology"/>
<keyword evidence="4" id="KW-0548">Nucleotidyltransferase</keyword>
<dbReference type="Gene3D" id="3.10.10.10">
    <property type="entry name" value="HIV Type 1 Reverse Transcriptase, subunit A, domain 1"/>
    <property type="match status" value="1"/>
</dbReference>
<dbReference type="InterPro" id="IPR010661">
    <property type="entry name" value="RVT_thumb"/>
</dbReference>
<dbReference type="PANTHER" id="PTHR41694">
    <property type="entry name" value="ENDOGENOUS RETROVIRUS GROUP K MEMBER POL PROTEIN"/>
    <property type="match status" value="1"/>
</dbReference>
<evidence type="ECO:0000313" key="10">
    <source>
        <dbReference type="EMBL" id="PKU46500.1"/>
    </source>
</evidence>
<dbReference type="InterPro" id="IPR000477">
    <property type="entry name" value="RT_dom"/>
</dbReference>
<protein>
    <recommendedName>
        <fullName evidence="2">ribonuclease H</fullName>
        <ecNumber evidence="2">3.1.26.4</ecNumber>
    </recommendedName>
</protein>
<accession>A0A2I0UKD0</accession>
<reference evidence="11" key="2">
    <citation type="submission" date="2017-12" db="EMBL/GenBank/DDBJ databases">
        <title>Genome sequence of the Bar-tailed Godwit (Limosa lapponica baueri).</title>
        <authorList>
            <person name="Lima N.C.B."/>
            <person name="Parody-Merino A.M."/>
            <person name="Battley P.F."/>
            <person name="Fidler A.E."/>
            <person name="Prosdocimi F."/>
        </authorList>
    </citation>
    <scope>NUCLEOTIDE SEQUENCE [LARGE SCALE GENOMIC DNA]</scope>
</reference>
<evidence type="ECO:0000259" key="9">
    <source>
        <dbReference type="PROSITE" id="PS50878"/>
    </source>
</evidence>
<evidence type="ECO:0000256" key="1">
    <source>
        <dbReference type="ARBA" id="ARBA00010879"/>
    </source>
</evidence>
<organism evidence="10 11">
    <name type="scientific">Limosa lapponica baueri</name>
    <dbReference type="NCBI Taxonomy" id="1758121"/>
    <lineage>
        <taxon>Eukaryota</taxon>
        <taxon>Metazoa</taxon>
        <taxon>Chordata</taxon>
        <taxon>Craniata</taxon>
        <taxon>Vertebrata</taxon>
        <taxon>Euteleostomi</taxon>
        <taxon>Archelosauria</taxon>
        <taxon>Archosauria</taxon>
        <taxon>Dinosauria</taxon>
        <taxon>Saurischia</taxon>
        <taxon>Theropoda</taxon>
        <taxon>Coelurosauria</taxon>
        <taxon>Aves</taxon>
        <taxon>Neognathae</taxon>
        <taxon>Neoaves</taxon>
        <taxon>Charadriiformes</taxon>
        <taxon>Scolopacidae</taxon>
        <taxon>Limosa</taxon>
    </lineage>
</organism>
<dbReference type="EC" id="3.1.26.4" evidence="2"/>
<dbReference type="Pfam" id="PF00078">
    <property type="entry name" value="RVT_1"/>
    <property type="match status" value="1"/>
</dbReference>
<sequence length="194" mass="22161">MLPAERHLFIIDLKDCFFTISLHPADCEHFAFSVPTINNCEPVERCHRTVLPQGMMNSPTICQTVAATNLTSTRANSPQSVIYHYMDDILVCAQEKTYLDKTLNYVLPSLEAYGLQIAKEKIQTMPPWKYLGWVLSERNIKPQPLKISWKIGTLHELQKLLGTINWVRPTLGITNYDLQNLFVALKGDNDLNSR</sequence>
<dbReference type="PROSITE" id="PS50878">
    <property type="entry name" value="RT_POL"/>
    <property type="match status" value="1"/>
</dbReference>
<dbReference type="Pfam" id="PF06817">
    <property type="entry name" value="RVT_thumb"/>
    <property type="match status" value="1"/>
</dbReference>
<dbReference type="Gene3D" id="3.30.70.270">
    <property type="match status" value="2"/>
</dbReference>
<evidence type="ECO:0000256" key="6">
    <source>
        <dbReference type="ARBA" id="ARBA00022759"/>
    </source>
</evidence>
<keyword evidence="8" id="KW-0695">RNA-directed DNA polymerase</keyword>
<dbReference type="Proteomes" id="UP000233556">
    <property type="component" value="Unassembled WGS sequence"/>
</dbReference>
<evidence type="ECO:0000256" key="7">
    <source>
        <dbReference type="ARBA" id="ARBA00022801"/>
    </source>
</evidence>
<dbReference type="GO" id="GO:0003964">
    <property type="term" value="F:RNA-directed DNA polymerase activity"/>
    <property type="evidence" value="ECO:0007669"/>
    <property type="project" value="UniProtKB-KW"/>
</dbReference>
<evidence type="ECO:0000256" key="4">
    <source>
        <dbReference type="ARBA" id="ARBA00022695"/>
    </source>
</evidence>
<dbReference type="InterPro" id="IPR043128">
    <property type="entry name" value="Rev_trsase/Diguanyl_cyclase"/>
</dbReference>
<evidence type="ECO:0000313" key="11">
    <source>
        <dbReference type="Proteomes" id="UP000233556"/>
    </source>
</evidence>
<feature type="domain" description="Reverse transcriptase" evidence="9">
    <location>
        <begin position="1"/>
        <end position="135"/>
    </location>
</feature>
<name>A0A2I0UKD0_LIMLA</name>
<dbReference type="SUPFAM" id="SSF56672">
    <property type="entry name" value="DNA/RNA polymerases"/>
    <property type="match status" value="1"/>
</dbReference>
<dbReference type="InterPro" id="IPR043502">
    <property type="entry name" value="DNA/RNA_pol_sf"/>
</dbReference>
<keyword evidence="11" id="KW-1185">Reference proteome</keyword>
<keyword evidence="5" id="KW-0540">Nuclease</keyword>
<dbReference type="OrthoDB" id="6773263at2759"/>
<dbReference type="EMBL" id="KZ505707">
    <property type="protein sequence ID" value="PKU46500.1"/>
    <property type="molecule type" value="Genomic_DNA"/>
</dbReference>
<evidence type="ECO:0000256" key="5">
    <source>
        <dbReference type="ARBA" id="ARBA00022722"/>
    </source>
</evidence>
<keyword evidence="7" id="KW-0378">Hydrolase</keyword>
<keyword evidence="3" id="KW-0808">Transferase</keyword>
<comment type="similarity">
    <text evidence="1">Belongs to the beta type-B retroviral polymerase family. HERV class-II K(HML-2) pol subfamily.</text>
</comment>
<evidence type="ECO:0000256" key="2">
    <source>
        <dbReference type="ARBA" id="ARBA00012180"/>
    </source>
</evidence>
<gene>
    <name evidence="10" type="ORF">llap_3176</name>
</gene>
<keyword evidence="6" id="KW-0255">Endonuclease</keyword>
<reference evidence="11" key="1">
    <citation type="submission" date="2017-11" db="EMBL/GenBank/DDBJ databases">
        <authorList>
            <person name="Lima N.C."/>
            <person name="Parody-Merino A.M."/>
            <person name="Battley P.F."/>
            <person name="Fidler A.E."/>
            <person name="Prosdocimi F."/>
        </authorList>
    </citation>
    <scope>NUCLEOTIDE SEQUENCE [LARGE SCALE GENOMIC DNA]</scope>
</reference>
<evidence type="ECO:0000256" key="3">
    <source>
        <dbReference type="ARBA" id="ARBA00022679"/>
    </source>
</evidence>